<comment type="caution">
    <text evidence="3">The sequence shown here is derived from an EMBL/GenBank/DDBJ whole genome shotgun (WGS) entry which is preliminary data.</text>
</comment>
<name>A0ABV7GTT6_9RHOB</name>
<dbReference type="CDD" id="cd05288">
    <property type="entry name" value="PGDH"/>
    <property type="match status" value="1"/>
</dbReference>
<organism evidence="3 4">
    <name type="scientific">Psychromarinibacter halotolerans</name>
    <dbReference type="NCBI Taxonomy" id="1775175"/>
    <lineage>
        <taxon>Bacteria</taxon>
        <taxon>Pseudomonadati</taxon>
        <taxon>Pseudomonadota</taxon>
        <taxon>Alphaproteobacteria</taxon>
        <taxon>Rhodobacterales</taxon>
        <taxon>Paracoccaceae</taxon>
        <taxon>Psychromarinibacter</taxon>
    </lineage>
</organism>
<keyword evidence="1 3" id="KW-0560">Oxidoreductase</keyword>
<dbReference type="InterPro" id="IPR036291">
    <property type="entry name" value="NAD(P)-bd_dom_sf"/>
</dbReference>
<evidence type="ECO:0000259" key="2">
    <source>
        <dbReference type="SMART" id="SM00829"/>
    </source>
</evidence>
<dbReference type="PANTHER" id="PTHR43205:SF7">
    <property type="entry name" value="PROSTAGLANDIN REDUCTASE 1"/>
    <property type="match status" value="1"/>
</dbReference>
<dbReference type="InterPro" id="IPR045010">
    <property type="entry name" value="MDR_fam"/>
</dbReference>
<dbReference type="Gene3D" id="3.40.50.720">
    <property type="entry name" value="NAD(P)-binding Rossmann-like Domain"/>
    <property type="match status" value="1"/>
</dbReference>
<dbReference type="SMART" id="SM00829">
    <property type="entry name" value="PKS_ER"/>
    <property type="match status" value="1"/>
</dbReference>
<accession>A0ABV7GTT6</accession>
<protein>
    <submittedName>
        <fullName evidence="3">NADP-dependent oxidoreductase</fullName>
        <ecNumber evidence="3">1.-.-.-</ecNumber>
    </submittedName>
</protein>
<dbReference type="Proteomes" id="UP001595632">
    <property type="component" value="Unassembled WGS sequence"/>
</dbReference>
<dbReference type="InterPro" id="IPR020843">
    <property type="entry name" value="ER"/>
</dbReference>
<dbReference type="InterPro" id="IPR011032">
    <property type="entry name" value="GroES-like_sf"/>
</dbReference>
<dbReference type="RefSeq" id="WP_275634270.1">
    <property type="nucleotide sequence ID" value="NZ_JARGYD010000008.1"/>
</dbReference>
<gene>
    <name evidence="3" type="ORF">ACFOGP_20280</name>
</gene>
<evidence type="ECO:0000256" key="1">
    <source>
        <dbReference type="ARBA" id="ARBA00023002"/>
    </source>
</evidence>
<dbReference type="SUPFAM" id="SSF50129">
    <property type="entry name" value="GroES-like"/>
    <property type="match status" value="2"/>
</dbReference>
<dbReference type="Pfam" id="PF00107">
    <property type="entry name" value="ADH_zinc_N"/>
    <property type="match status" value="1"/>
</dbReference>
<evidence type="ECO:0000313" key="4">
    <source>
        <dbReference type="Proteomes" id="UP001595632"/>
    </source>
</evidence>
<dbReference type="InterPro" id="IPR013149">
    <property type="entry name" value="ADH-like_C"/>
</dbReference>
<keyword evidence="4" id="KW-1185">Reference proteome</keyword>
<evidence type="ECO:0000313" key="3">
    <source>
        <dbReference type="EMBL" id="MFC3145069.1"/>
    </source>
</evidence>
<dbReference type="SUPFAM" id="SSF51735">
    <property type="entry name" value="NAD(P)-binding Rossmann-fold domains"/>
    <property type="match status" value="1"/>
</dbReference>
<dbReference type="EC" id="1.-.-.-" evidence="3"/>
<feature type="domain" description="Enoyl reductase (ER)" evidence="2">
    <location>
        <begin position="17"/>
        <end position="333"/>
    </location>
</feature>
<sequence>MTTATRIVLASRPKGDATLDDFRTETAQIPAPEDGELGLRTIWLSLDPYMRGRMNDGPSYAAATEIGEVMTGEVVAEVTESRDPRFVAGDIVLARIGWTTHGIVRGAEARKLDPDLAPVSTALGVLGMPGQTAWVGLNEILKMQRGETLVVGAATGAVGGVAGQLAKRAGLKTVGIAGGSEKCAYAVENLGYDVCLDHRDPDLAQELEALTPQGVDCYFENVGGKVLEAVLPRMNQDGRIAICGMVAWYSPEGLQDPPTLPPVWRTILTKRLRVQGFLVFDHADKLQPFLDEVGPLVGGGDLHYRESVAEGLEAAPQAFLDMLKGGNFGKQLVRVGADA</sequence>
<dbReference type="GO" id="GO:0016491">
    <property type="term" value="F:oxidoreductase activity"/>
    <property type="evidence" value="ECO:0007669"/>
    <property type="project" value="UniProtKB-KW"/>
</dbReference>
<dbReference type="Gene3D" id="3.90.180.10">
    <property type="entry name" value="Medium-chain alcohol dehydrogenases, catalytic domain"/>
    <property type="match status" value="1"/>
</dbReference>
<dbReference type="InterPro" id="IPR041694">
    <property type="entry name" value="ADH_N_2"/>
</dbReference>
<dbReference type="PANTHER" id="PTHR43205">
    <property type="entry name" value="PROSTAGLANDIN REDUCTASE"/>
    <property type="match status" value="1"/>
</dbReference>
<proteinExistence type="predicted"/>
<dbReference type="Pfam" id="PF16884">
    <property type="entry name" value="ADH_N_2"/>
    <property type="match status" value="1"/>
</dbReference>
<reference evidence="4" key="1">
    <citation type="journal article" date="2019" name="Int. J. Syst. Evol. Microbiol.">
        <title>The Global Catalogue of Microorganisms (GCM) 10K type strain sequencing project: providing services to taxonomists for standard genome sequencing and annotation.</title>
        <authorList>
            <consortium name="The Broad Institute Genomics Platform"/>
            <consortium name="The Broad Institute Genome Sequencing Center for Infectious Disease"/>
            <person name="Wu L."/>
            <person name="Ma J."/>
        </authorList>
    </citation>
    <scope>NUCLEOTIDE SEQUENCE [LARGE SCALE GENOMIC DNA]</scope>
    <source>
        <strain evidence="4">KCTC 52366</strain>
    </source>
</reference>
<dbReference type="EMBL" id="JBHRTB010000010">
    <property type="protein sequence ID" value="MFC3145069.1"/>
    <property type="molecule type" value="Genomic_DNA"/>
</dbReference>